<reference evidence="5 6" key="1">
    <citation type="submission" date="2021-03" db="EMBL/GenBank/DDBJ databases">
        <title>Genomic Encyclopedia of Type Strains, Phase III (KMG-III): the genomes of soil and plant-associated and newly described type strains.</title>
        <authorList>
            <person name="Whitman W."/>
        </authorList>
    </citation>
    <scope>NUCLEOTIDE SEQUENCE [LARGE SCALE GENOMIC DNA]</scope>
    <source>
        <strain evidence="5 6">IMMIB AFH-6</strain>
    </source>
</reference>
<name>A0ABS4SSW8_9PROT</name>
<dbReference type="PROSITE" id="PS00062">
    <property type="entry name" value="ALDOKETO_REDUCTASE_2"/>
    <property type="match status" value="1"/>
</dbReference>
<dbReference type="Gene3D" id="3.20.20.100">
    <property type="entry name" value="NADP-dependent oxidoreductase domain"/>
    <property type="match status" value="1"/>
</dbReference>
<proteinExistence type="inferred from homology"/>
<evidence type="ECO:0000256" key="2">
    <source>
        <dbReference type="ARBA" id="ARBA00022857"/>
    </source>
</evidence>
<dbReference type="InterPro" id="IPR018170">
    <property type="entry name" value="Aldo/ket_reductase_CS"/>
</dbReference>
<dbReference type="PRINTS" id="PR00069">
    <property type="entry name" value="ALDKETRDTASE"/>
</dbReference>
<comment type="caution">
    <text evidence="5">The sequence shown here is derived from an EMBL/GenBank/DDBJ whole genome shotgun (WGS) entry which is preliminary data.</text>
</comment>
<dbReference type="Proteomes" id="UP000781958">
    <property type="component" value="Unassembled WGS sequence"/>
</dbReference>
<dbReference type="GO" id="GO:0016491">
    <property type="term" value="F:oxidoreductase activity"/>
    <property type="evidence" value="ECO:0007669"/>
    <property type="project" value="UniProtKB-KW"/>
</dbReference>
<dbReference type="InterPro" id="IPR020471">
    <property type="entry name" value="AKR"/>
</dbReference>
<feature type="domain" description="NADP-dependent oxidoreductase" evidence="4">
    <location>
        <begin position="15"/>
        <end position="257"/>
    </location>
</feature>
<dbReference type="RefSeq" id="WP_307420503.1">
    <property type="nucleotide sequence ID" value="NZ_JAGINP010000023.1"/>
</dbReference>
<gene>
    <name evidence="5" type="ORF">J2851_005470</name>
</gene>
<dbReference type="PIRSF" id="PIRSF000097">
    <property type="entry name" value="AKR"/>
    <property type="match status" value="1"/>
</dbReference>
<dbReference type="Pfam" id="PF00248">
    <property type="entry name" value="Aldo_ket_red"/>
    <property type="match status" value="1"/>
</dbReference>
<sequence>MMKTLTHLGTRMPALGLGTWQLSGSVCARVVRSALDLGYRHVDTAQAYGNEAEVGAAIVESGVPRDQLFLTTKLWMDRLTRGEVERSTEESLRRLRSNYVDLLLIHWPNPRVPLAETLGAMAALKESGKVRRIGVSNFPVALLRHAVEEAGAEIFCNQVEYHPLLSQAPVLDYLRPRGMLLVAYSPLGHGQVLANAEVRRIAAKHGATAAQVALAWLLGQDGVAAIPKAGSMEHLRDNQAALDLDLDPADRAALDRLAGHTRTVAPSWSPNWDT</sequence>
<dbReference type="PANTHER" id="PTHR43827:SF3">
    <property type="entry name" value="NADP-DEPENDENT OXIDOREDUCTASE DOMAIN-CONTAINING PROTEIN"/>
    <property type="match status" value="1"/>
</dbReference>
<dbReference type="InterPro" id="IPR036812">
    <property type="entry name" value="NAD(P)_OxRdtase_dom_sf"/>
</dbReference>
<protein>
    <submittedName>
        <fullName evidence="5">2,5-diketo-D-gluconate reductase B</fullName>
        <ecNumber evidence="5">1.1.1.346</ecNumber>
    </submittedName>
</protein>
<keyword evidence="3 5" id="KW-0560">Oxidoreductase</keyword>
<keyword evidence="6" id="KW-1185">Reference proteome</keyword>
<dbReference type="EMBL" id="JAGINP010000023">
    <property type="protein sequence ID" value="MBP2295659.1"/>
    <property type="molecule type" value="Genomic_DNA"/>
</dbReference>
<dbReference type="EC" id="1.1.1.346" evidence="5"/>
<dbReference type="SUPFAM" id="SSF51430">
    <property type="entry name" value="NAD(P)-linked oxidoreductase"/>
    <property type="match status" value="1"/>
</dbReference>
<evidence type="ECO:0000313" key="6">
    <source>
        <dbReference type="Proteomes" id="UP000781958"/>
    </source>
</evidence>
<evidence type="ECO:0000259" key="4">
    <source>
        <dbReference type="Pfam" id="PF00248"/>
    </source>
</evidence>
<evidence type="ECO:0000256" key="3">
    <source>
        <dbReference type="ARBA" id="ARBA00023002"/>
    </source>
</evidence>
<accession>A0ABS4SSW8</accession>
<dbReference type="InterPro" id="IPR023210">
    <property type="entry name" value="NADP_OxRdtase_dom"/>
</dbReference>
<comment type="similarity">
    <text evidence="1">Belongs to the aldo/keto reductase family.</text>
</comment>
<evidence type="ECO:0000313" key="5">
    <source>
        <dbReference type="EMBL" id="MBP2295659.1"/>
    </source>
</evidence>
<dbReference type="PROSITE" id="PS00798">
    <property type="entry name" value="ALDOKETO_REDUCTASE_1"/>
    <property type="match status" value="1"/>
</dbReference>
<organism evidence="5 6">
    <name type="scientific">Azospirillum rugosum</name>
    <dbReference type="NCBI Taxonomy" id="416170"/>
    <lineage>
        <taxon>Bacteria</taxon>
        <taxon>Pseudomonadati</taxon>
        <taxon>Pseudomonadota</taxon>
        <taxon>Alphaproteobacteria</taxon>
        <taxon>Rhodospirillales</taxon>
        <taxon>Azospirillaceae</taxon>
        <taxon>Azospirillum</taxon>
    </lineage>
</organism>
<evidence type="ECO:0000256" key="1">
    <source>
        <dbReference type="ARBA" id="ARBA00007905"/>
    </source>
</evidence>
<dbReference type="PANTHER" id="PTHR43827">
    <property type="entry name" value="2,5-DIKETO-D-GLUCONIC ACID REDUCTASE"/>
    <property type="match status" value="1"/>
</dbReference>
<keyword evidence="2" id="KW-0521">NADP</keyword>